<protein>
    <submittedName>
        <fullName evidence="2">Uncharacterized protein</fullName>
    </submittedName>
</protein>
<keyword evidence="3" id="KW-1185">Reference proteome</keyword>
<evidence type="ECO:0000313" key="4">
    <source>
        <dbReference type="Proteomes" id="UP000254100"/>
    </source>
</evidence>
<evidence type="ECO:0000313" key="1">
    <source>
        <dbReference type="EMBL" id="KIX90682.1"/>
    </source>
</evidence>
<name>A0A0D6XPX0_9STAP</name>
<organism evidence="2 4">
    <name type="scientific">Staphylococcus microti</name>
    <dbReference type="NCBI Taxonomy" id="569857"/>
    <lineage>
        <taxon>Bacteria</taxon>
        <taxon>Bacillati</taxon>
        <taxon>Bacillota</taxon>
        <taxon>Bacilli</taxon>
        <taxon>Bacillales</taxon>
        <taxon>Staphylococcaceae</taxon>
        <taxon>Staphylococcus</taxon>
    </lineage>
</organism>
<gene>
    <name evidence="2" type="ORF">NCTC13832_00396</name>
    <name evidence="1" type="ORF">TP70_06055</name>
</gene>
<dbReference type="STRING" id="569857.TP70_06055"/>
<evidence type="ECO:0000313" key="3">
    <source>
        <dbReference type="Proteomes" id="UP000032366"/>
    </source>
</evidence>
<dbReference type="RefSeq" id="WP_044360329.1">
    <property type="nucleotide sequence ID" value="NZ_JXWY01000036.1"/>
</dbReference>
<dbReference type="AlphaFoldDB" id="A0A0D6XPX0"/>
<dbReference type="Proteomes" id="UP000032366">
    <property type="component" value="Unassembled WGS sequence"/>
</dbReference>
<evidence type="ECO:0000313" key="2">
    <source>
        <dbReference type="EMBL" id="SUM56739.1"/>
    </source>
</evidence>
<sequence length="166" mass="18674">MKDLIKNHVLNGEFESVKNLMAATDFLEFEEAFISSAHEQESVLYYTCLLDMIKGNETSEIHDLAFLLLVYPLSDVPGALDAAYYHAEASITLTEGQEVKSLLQMLLLHAIPEPVISDKQAFNTAKQILKLDPNNKVARNVLKETAKRMDQVVVDFDQLNAYKDAK</sequence>
<dbReference type="OrthoDB" id="80293at2"/>
<dbReference type="Proteomes" id="UP000254100">
    <property type="component" value="Unassembled WGS sequence"/>
</dbReference>
<dbReference type="EMBL" id="UHDT01000001">
    <property type="protein sequence ID" value="SUM56739.1"/>
    <property type="molecule type" value="Genomic_DNA"/>
</dbReference>
<accession>A0A0D6XPX0</accession>
<reference evidence="1 3" key="1">
    <citation type="submission" date="2015-01" db="EMBL/GenBank/DDBJ databases">
        <authorList>
            <person name="Guo J."/>
        </authorList>
    </citation>
    <scope>NUCLEOTIDE SEQUENCE [LARGE SCALE GENOMIC DNA]</scope>
    <source>
        <strain evidence="1 3">DSM 22147</strain>
    </source>
</reference>
<proteinExistence type="predicted"/>
<reference evidence="2 4" key="2">
    <citation type="submission" date="2018-06" db="EMBL/GenBank/DDBJ databases">
        <authorList>
            <consortium name="Pathogen Informatics"/>
            <person name="Doyle S."/>
        </authorList>
    </citation>
    <scope>NUCLEOTIDE SEQUENCE [LARGE SCALE GENOMIC DNA]</scope>
    <source>
        <strain evidence="2 4">NCTC13832</strain>
    </source>
</reference>
<dbReference type="EMBL" id="JXWY01000036">
    <property type="protein sequence ID" value="KIX90682.1"/>
    <property type="molecule type" value="Genomic_DNA"/>
</dbReference>